<feature type="compositionally biased region" description="Acidic residues" evidence="9">
    <location>
        <begin position="968"/>
        <end position="977"/>
    </location>
</feature>
<feature type="transmembrane region" description="Helical" evidence="10">
    <location>
        <begin position="2174"/>
        <end position="2194"/>
    </location>
</feature>
<organism evidence="12 13">
    <name type="scientific">Skeletonema marinoi</name>
    <dbReference type="NCBI Taxonomy" id="267567"/>
    <lineage>
        <taxon>Eukaryota</taxon>
        <taxon>Sar</taxon>
        <taxon>Stramenopiles</taxon>
        <taxon>Ochrophyta</taxon>
        <taxon>Bacillariophyta</taxon>
        <taxon>Coscinodiscophyceae</taxon>
        <taxon>Thalassiosirophycidae</taxon>
        <taxon>Thalassiosirales</taxon>
        <taxon>Skeletonemataceae</taxon>
        <taxon>Skeletonema</taxon>
        <taxon>Skeletonema marinoi-dohrnii complex</taxon>
    </lineage>
</organism>
<reference evidence="12" key="1">
    <citation type="submission" date="2023-06" db="EMBL/GenBank/DDBJ databases">
        <title>Survivors Of The Sea: Transcriptome response of Skeletonema marinoi to long-term dormancy.</title>
        <authorList>
            <person name="Pinder M.I.M."/>
            <person name="Kourtchenko O."/>
            <person name="Robertson E.K."/>
            <person name="Larsson T."/>
            <person name="Maumus F."/>
            <person name="Osuna-Cruz C.M."/>
            <person name="Vancaester E."/>
            <person name="Stenow R."/>
            <person name="Vandepoele K."/>
            <person name="Ploug H."/>
            <person name="Bruchert V."/>
            <person name="Godhe A."/>
            <person name="Topel M."/>
        </authorList>
    </citation>
    <scope>NUCLEOTIDE SEQUENCE</scope>
    <source>
        <strain evidence="12">R05AC</strain>
    </source>
</reference>
<evidence type="ECO:0000256" key="10">
    <source>
        <dbReference type="SAM" id="Phobius"/>
    </source>
</evidence>
<dbReference type="PANTHER" id="PTHR21290:SF25">
    <property type="entry name" value="SPHINGOMYELIN SYNTHASE-RELATED PROTEIN 1"/>
    <property type="match status" value="1"/>
</dbReference>
<evidence type="ECO:0000256" key="4">
    <source>
        <dbReference type="ARBA" id="ARBA00022692"/>
    </source>
</evidence>
<feature type="transmembrane region" description="Helical" evidence="10">
    <location>
        <begin position="2048"/>
        <end position="2065"/>
    </location>
</feature>
<feature type="region of interest" description="Disordered" evidence="9">
    <location>
        <begin position="312"/>
        <end position="367"/>
    </location>
</feature>
<keyword evidence="8 10" id="KW-0472">Membrane</keyword>
<comment type="similarity">
    <text evidence="2">Belongs to the sphingomyelin synthase family.</text>
</comment>
<dbReference type="GO" id="GO:0047493">
    <property type="term" value="F:ceramide cholinephosphotransferase activity"/>
    <property type="evidence" value="ECO:0007669"/>
    <property type="project" value="TreeGrafter"/>
</dbReference>
<feature type="compositionally biased region" description="Polar residues" evidence="9">
    <location>
        <begin position="344"/>
        <end position="353"/>
    </location>
</feature>
<feature type="compositionally biased region" description="Polar residues" evidence="9">
    <location>
        <begin position="1"/>
        <end position="23"/>
    </location>
</feature>
<feature type="region of interest" description="Disordered" evidence="9">
    <location>
        <begin position="1593"/>
        <end position="1612"/>
    </location>
</feature>
<feature type="compositionally biased region" description="Polar residues" evidence="9">
    <location>
        <begin position="1850"/>
        <end position="1862"/>
    </location>
</feature>
<feature type="compositionally biased region" description="Basic and acidic residues" evidence="9">
    <location>
        <begin position="978"/>
        <end position="990"/>
    </location>
</feature>
<feature type="compositionally biased region" description="Polar residues" evidence="9">
    <location>
        <begin position="157"/>
        <end position="176"/>
    </location>
</feature>
<dbReference type="Proteomes" id="UP001224775">
    <property type="component" value="Unassembled WGS sequence"/>
</dbReference>
<feature type="region of interest" description="Disordered" evidence="9">
    <location>
        <begin position="615"/>
        <end position="634"/>
    </location>
</feature>
<gene>
    <name evidence="12" type="ORF">QTG54_011502</name>
</gene>
<dbReference type="GO" id="GO:0046513">
    <property type="term" value="P:ceramide biosynthetic process"/>
    <property type="evidence" value="ECO:0007669"/>
    <property type="project" value="TreeGrafter"/>
</dbReference>
<proteinExistence type="inferred from homology"/>
<evidence type="ECO:0000259" key="11">
    <source>
        <dbReference type="Pfam" id="PF14360"/>
    </source>
</evidence>
<evidence type="ECO:0000256" key="3">
    <source>
        <dbReference type="ARBA" id="ARBA00022679"/>
    </source>
</evidence>
<keyword evidence="5" id="KW-0746">Sphingolipid metabolism</keyword>
<evidence type="ECO:0000256" key="7">
    <source>
        <dbReference type="ARBA" id="ARBA00023098"/>
    </source>
</evidence>
<sequence>MAPSTNTTRPRTGSLSLRNNPTLHNYYNGGGGHQNSNPQQQYYQSLTRQNSVARRGIEKSGIETSYHSITNALKGGIASFDSSLDSRSSRGDSRSSRGSGRSSMESSGRGGSRGSSMGSYSTRGGHSDGQRSNPQHYSGQPHHDQQQAARSSMEKTPMTSNRHMTNHTATSNGARASTSSQTTSTTAYNHGGVESMPSYEGGGVQSIPSFAPSTLESVPSFTTSNGDDDERRQSLREIKAALREEKIRNTLSFAESDMKNTLSFADSDVRNTLSFADSHESEESVVEESIMEGGEESVDEMERLLRGGMESVPSFASREGGVGSVPSFGTTMEEGASLRDGSMESRNTNSSSLRRMEGSKTSESGDGVVGQLCTVQESTAAAGGGVDDHRMMMMFNQPSRESLDTFRHEDTSSFTNTNNNNNSRKSSSGLYTANLSKERESLDTFKKTCKKGVSKMSQASFGKIRDILAGEGHHHGGGHVNNMAAAAARRTSNTHNAGGYRESGIGLGGILQFGRSNSDDEEMSFFVSDGDGKVHKEKVPLVNEDEAAFVAEGGGGGQTKKKMLLLEQAKFQHGETMKVTNVSRGGEEMKKNKPTVSFQQQQQRSVFHMKKDGHKMTTTAPQSPIPPSGNTPPLVRSVKKATKAVSHSMKHEVVPATKAMAALTVKLVERGEKKMKDGVAPKLRAVALDIDSRLNHHHQRHNDGNNNGGGFIGLQHIEGKGDYVCDPNYQVVRTPQHIDPQTGRRAYGPNAVEGHNFDPNTPACLLGALTAGTMFNYDITHPEHPEYLPEGIPRVLEVAEDWEERAGFVPAAKALVERRVVGPVDLDEEIEDDDDESVRVKEMLALQQAVVMSHVNEVAEEVEEEEVTDEEDARNASMWVAYNPEEDMEEEDEIMNVGEIIVATGGEFGGEDNEFSPRSLEMGDSNTYHLGDLSLGVDSVDGEKKQNETAIVTFQQDQQLPVETFEDDNCESQDEADDNRPAEEHYAETPMKKVTYDEAHLRHGETPSQQHQYTDKKKEFQTPFSVKKGERPLTFDEFRAMNRRVLFDNEEQAQPTQAMVNVDIGRNNEIEEQPQRQMTVEKFVSASSRFNEQSGHRQRELKGRVVMIRIKKKISKAVKKALKQILLTAKVGGTRTSSNKSISDANFVITIPRVDASAVPDSPSAVSIASSLLSAAISESSKRVIGAAPFSNNPNAVPDYLYGAVNYHNRTSENGSDDDESEHVPPPPKMTLNHASDHDDEDVVSFLAEAMNQGLNIDEVLAIEDGQEGDEEEEQMYLVLTPSEGGDEKVTQVISGKVDGTPVVFNEIMHKNEEGSEIKPHNLSIMFDSGKKETNNNSIQIMDAVEVGGNIVLTPTESNQNVGNVFRRSSTGDASASILQSSTCESEDETLVTHDGNTLVRSDTKDSHDHTITTTTSLKEEEKKPFSTFEIAREEDSGDARSSPTRPAYSHQAASNASFLFSPNNMGRADPKIRAKERAMMRNQSHGGSITMLPSASSMDKSEQQLVLKPKPSYSFDNSVGGDAKYNTAPSVASEVFVEEPDTPSTISTAEKKPVMASMTKDRQFSFQTILKQFSTDPLDSNDHVPRMIEQKHFASPGPGVDFGSSESQSKTPVVTNAVRKKYAATPFTQADGPTPSKSPSSSSISSKSRRKSSPMGKALPKSAAKTRTGLVKDRISMFQQRVEPSAVTGVNGRLKRNHSYRLKNERRETNGGGALAPRKAVLQSSAFIRTVPIGISTSYSRDDASVDESPDRADTFVVEQSCTRNDSFREDDDSVEKPDSYVKQYMKTSKVNEKAASFGRSSLDSSSCVSEATECDAFNSLLGKFDDDDSSVESESSEETLVTHKQKENVSMSPNVLPSTFKQGTLVKPNEISHNRTPLTAQKWRSLAATHGKSGKKLGLVETEKAIDSVHQQQQFARPFPFLLTRTMDKTRKRGKRTVETGGSIILNDTTNHHSSRTNMQVQQQLMASVSVPARVQYYCSARRVMYSAIFFVICIYIDIVASNVATNRWASELREEQKAMPLPDILHNSFELPDAKNISHKLLKELPLAFGFILLVVGFMLPYDVMGWRNVNLTEYRRYEACIRYMETRCVLELMRALSVWVTTQSDAHGLHCKDVEAHTIDNIFTTFTFGRCGDNMFSGHASSLLSFATAIQTYNINLMLGGRKNGTSGRYLYLLATVILWTIVSLVGFYVVISRMHYTVDVLMSFFLAPTVWLAWSNVSWPTVTVSSSTSLAVSRHEHEKTPFLISNV</sequence>
<feature type="compositionally biased region" description="Low complexity" evidence="9">
    <location>
        <begin position="96"/>
        <end position="107"/>
    </location>
</feature>
<feature type="compositionally biased region" description="Basic and acidic residues" evidence="9">
    <location>
        <begin position="1418"/>
        <end position="1439"/>
    </location>
</feature>
<evidence type="ECO:0000256" key="1">
    <source>
        <dbReference type="ARBA" id="ARBA00004141"/>
    </source>
</evidence>
<feature type="region of interest" description="Disordered" evidence="9">
    <location>
        <begin position="1402"/>
        <end position="1455"/>
    </location>
</feature>
<name>A0AAD9D9F8_9STRA</name>
<protein>
    <recommendedName>
        <fullName evidence="11">Sphingomyelin synthase-like domain-containing protein</fullName>
    </recommendedName>
</protein>
<feature type="compositionally biased region" description="Acidic residues" evidence="9">
    <location>
        <begin position="283"/>
        <end position="296"/>
    </location>
</feature>
<dbReference type="PANTHER" id="PTHR21290">
    <property type="entry name" value="SPHINGOMYELIN SYNTHETASE"/>
    <property type="match status" value="1"/>
</dbReference>
<dbReference type="GO" id="GO:0005789">
    <property type="term" value="C:endoplasmic reticulum membrane"/>
    <property type="evidence" value="ECO:0007669"/>
    <property type="project" value="TreeGrafter"/>
</dbReference>
<evidence type="ECO:0000256" key="8">
    <source>
        <dbReference type="ARBA" id="ARBA00023136"/>
    </source>
</evidence>
<dbReference type="GO" id="GO:0033188">
    <property type="term" value="F:sphingomyelin synthase activity"/>
    <property type="evidence" value="ECO:0007669"/>
    <property type="project" value="TreeGrafter"/>
</dbReference>
<keyword evidence="4 10" id="KW-0812">Transmembrane</keyword>
<feature type="compositionally biased region" description="Low complexity" evidence="9">
    <location>
        <begin position="114"/>
        <end position="124"/>
    </location>
</feature>
<keyword evidence="6 10" id="KW-1133">Transmembrane helix</keyword>
<feature type="compositionally biased region" description="Acidic residues" evidence="9">
    <location>
        <begin position="1828"/>
        <end position="1839"/>
    </location>
</feature>
<evidence type="ECO:0000256" key="6">
    <source>
        <dbReference type="ARBA" id="ARBA00022989"/>
    </source>
</evidence>
<evidence type="ECO:0000256" key="5">
    <source>
        <dbReference type="ARBA" id="ARBA00022919"/>
    </source>
</evidence>
<feature type="region of interest" description="Disordered" evidence="9">
    <location>
        <begin position="1"/>
        <end position="39"/>
    </location>
</feature>
<feature type="compositionally biased region" description="Basic and acidic residues" evidence="9">
    <location>
        <begin position="1402"/>
        <end position="1411"/>
    </location>
</feature>
<feature type="region of interest" description="Disordered" evidence="9">
    <location>
        <begin position="80"/>
        <end position="232"/>
    </location>
</feature>
<feature type="region of interest" description="Disordered" evidence="9">
    <location>
        <begin position="276"/>
        <end position="296"/>
    </location>
</feature>
<dbReference type="GO" id="GO:0000139">
    <property type="term" value="C:Golgi membrane"/>
    <property type="evidence" value="ECO:0007669"/>
    <property type="project" value="TreeGrafter"/>
</dbReference>
<evidence type="ECO:0000256" key="2">
    <source>
        <dbReference type="ARBA" id="ARBA00005441"/>
    </source>
</evidence>
<feature type="transmembrane region" description="Helical" evidence="10">
    <location>
        <begin position="1986"/>
        <end position="2007"/>
    </location>
</feature>
<feature type="region of interest" description="Disordered" evidence="9">
    <location>
        <begin position="1208"/>
        <end position="1231"/>
    </location>
</feature>
<dbReference type="InterPro" id="IPR025749">
    <property type="entry name" value="Sphingomyelin_synth-like_dom"/>
</dbReference>
<comment type="subcellular location">
    <subcellularLocation>
        <location evidence="1">Membrane</location>
        <topology evidence="1">Multi-pass membrane protein</topology>
    </subcellularLocation>
</comment>
<feature type="compositionally biased region" description="Low complexity" evidence="9">
    <location>
        <begin position="177"/>
        <end position="186"/>
    </location>
</feature>
<keyword evidence="7" id="KW-0443">Lipid metabolism</keyword>
<feature type="region of interest" description="Disordered" evidence="9">
    <location>
        <begin position="1828"/>
        <end position="1862"/>
    </location>
</feature>
<evidence type="ECO:0000313" key="13">
    <source>
        <dbReference type="Proteomes" id="UP001224775"/>
    </source>
</evidence>
<evidence type="ECO:0000256" key="9">
    <source>
        <dbReference type="SAM" id="MobiDB-lite"/>
    </source>
</evidence>
<feature type="compositionally biased region" description="Polar residues" evidence="9">
    <location>
        <begin position="206"/>
        <end position="225"/>
    </location>
</feature>
<dbReference type="Pfam" id="PF14360">
    <property type="entry name" value="PAP2_C"/>
    <property type="match status" value="1"/>
</dbReference>
<feature type="region of interest" description="Disordered" evidence="9">
    <location>
        <begin position="1696"/>
        <end position="1715"/>
    </location>
</feature>
<feature type="domain" description="Sphingomyelin synthase-like" evidence="11">
    <location>
        <begin position="2135"/>
        <end position="2218"/>
    </location>
</feature>
<feature type="compositionally biased region" description="Low complexity" evidence="9">
    <location>
        <begin position="412"/>
        <end position="428"/>
    </location>
</feature>
<keyword evidence="13" id="KW-1185">Reference proteome</keyword>
<feature type="region of interest" description="Disordered" evidence="9">
    <location>
        <begin position="403"/>
        <end position="429"/>
    </location>
</feature>
<evidence type="ECO:0000313" key="12">
    <source>
        <dbReference type="EMBL" id="KAK1737730.1"/>
    </source>
</evidence>
<feature type="region of interest" description="Disordered" evidence="9">
    <location>
        <begin position="968"/>
        <end position="990"/>
    </location>
</feature>
<comment type="caution">
    <text evidence="12">The sequence shown here is derived from an EMBL/GenBank/DDBJ whole genome shotgun (WGS) entry which is preliminary data.</text>
</comment>
<dbReference type="GO" id="GO:0005886">
    <property type="term" value="C:plasma membrane"/>
    <property type="evidence" value="ECO:0007669"/>
    <property type="project" value="TreeGrafter"/>
</dbReference>
<dbReference type="CDD" id="cd01610">
    <property type="entry name" value="PAP2_like"/>
    <property type="match status" value="1"/>
</dbReference>
<feature type="transmembrane region" description="Helical" evidence="10">
    <location>
        <begin position="2201"/>
        <end position="2219"/>
    </location>
</feature>
<feature type="compositionally biased region" description="Low complexity" evidence="9">
    <location>
        <begin position="1636"/>
        <end position="1647"/>
    </location>
</feature>
<dbReference type="EMBL" id="JATAAI010000023">
    <property type="protein sequence ID" value="KAK1737730.1"/>
    <property type="molecule type" value="Genomic_DNA"/>
</dbReference>
<accession>A0AAD9D9F8</accession>
<dbReference type="InterPro" id="IPR045221">
    <property type="entry name" value="Sphingomyelin_synth-like"/>
</dbReference>
<keyword evidence="3" id="KW-0808">Transferase</keyword>
<feature type="region of interest" description="Disordered" evidence="9">
    <location>
        <begin position="1625"/>
        <end position="1669"/>
    </location>
</feature>